<dbReference type="InterPro" id="IPR012318">
    <property type="entry name" value="HTH_CRP"/>
</dbReference>
<evidence type="ECO:0000313" key="5">
    <source>
        <dbReference type="EMBL" id="ABZ73535.1"/>
    </source>
</evidence>
<keyword evidence="3" id="KW-0804">Transcription</keyword>
<evidence type="ECO:0000259" key="4">
    <source>
        <dbReference type="PROSITE" id="PS51063"/>
    </source>
</evidence>
<dbReference type="EMBL" id="CP000927">
    <property type="protein sequence ID" value="ABZ73535.1"/>
    <property type="molecule type" value="Genomic_DNA"/>
</dbReference>
<accession>B0T045</accession>
<dbReference type="InterPro" id="IPR036390">
    <property type="entry name" value="WH_DNA-bd_sf"/>
</dbReference>
<gene>
    <name evidence="5" type="ordered locus">Caul_4415</name>
</gene>
<reference evidence="5" key="1">
    <citation type="submission" date="2008-01" db="EMBL/GenBank/DDBJ databases">
        <title>Complete sequence of chromosome of Caulobacter sp. K31.</title>
        <authorList>
            <consortium name="US DOE Joint Genome Institute"/>
            <person name="Copeland A."/>
            <person name="Lucas S."/>
            <person name="Lapidus A."/>
            <person name="Barry K."/>
            <person name="Glavina del Rio T."/>
            <person name="Dalin E."/>
            <person name="Tice H."/>
            <person name="Pitluck S."/>
            <person name="Bruce D."/>
            <person name="Goodwin L."/>
            <person name="Thompson L.S."/>
            <person name="Brettin T."/>
            <person name="Detter J.C."/>
            <person name="Han C."/>
            <person name="Schmutz J."/>
            <person name="Larimer F."/>
            <person name="Land M."/>
            <person name="Hauser L."/>
            <person name="Kyrpides N."/>
            <person name="Kim E."/>
            <person name="Stephens C."/>
            <person name="Richardson P."/>
        </authorList>
    </citation>
    <scope>NUCLEOTIDE SEQUENCE [LARGE SCALE GENOMIC DNA]</scope>
    <source>
        <strain evidence="5">K31</strain>
    </source>
</reference>
<dbReference type="SMART" id="SM00419">
    <property type="entry name" value="HTH_CRP"/>
    <property type="match status" value="1"/>
</dbReference>
<feature type="domain" description="HTH crp-type" evidence="4">
    <location>
        <begin position="159"/>
        <end position="225"/>
    </location>
</feature>
<protein>
    <submittedName>
        <fullName evidence="5">Putative transcriptional regulator, Crp/Fnr family</fullName>
    </submittedName>
</protein>
<evidence type="ECO:0000256" key="2">
    <source>
        <dbReference type="ARBA" id="ARBA00023125"/>
    </source>
</evidence>
<dbReference type="STRING" id="366602.Caul_4415"/>
<dbReference type="InterPro" id="IPR000595">
    <property type="entry name" value="cNMP-bd_dom"/>
</dbReference>
<name>B0T045_CAUSK</name>
<evidence type="ECO:0000256" key="3">
    <source>
        <dbReference type="ARBA" id="ARBA00023163"/>
    </source>
</evidence>
<dbReference type="Gene3D" id="1.10.10.10">
    <property type="entry name" value="Winged helix-like DNA-binding domain superfamily/Winged helix DNA-binding domain"/>
    <property type="match status" value="1"/>
</dbReference>
<dbReference type="SUPFAM" id="SSF46785">
    <property type="entry name" value="Winged helix' DNA-binding domain"/>
    <property type="match status" value="1"/>
</dbReference>
<dbReference type="KEGG" id="cak:Caul_4415"/>
<dbReference type="CDD" id="cd00038">
    <property type="entry name" value="CAP_ED"/>
    <property type="match status" value="1"/>
</dbReference>
<dbReference type="InterPro" id="IPR014710">
    <property type="entry name" value="RmlC-like_jellyroll"/>
</dbReference>
<dbReference type="GO" id="GO:0005829">
    <property type="term" value="C:cytosol"/>
    <property type="evidence" value="ECO:0007669"/>
    <property type="project" value="TreeGrafter"/>
</dbReference>
<dbReference type="PROSITE" id="PS51063">
    <property type="entry name" value="HTH_CRP_2"/>
    <property type="match status" value="1"/>
</dbReference>
<dbReference type="InterPro" id="IPR050397">
    <property type="entry name" value="Env_Response_Regulators"/>
</dbReference>
<dbReference type="OrthoDB" id="7506088at2"/>
<dbReference type="Gene3D" id="2.60.120.10">
    <property type="entry name" value="Jelly Rolls"/>
    <property type="match status" value="1"/>
</dbReference>
<dbReference type="PANTHER" id="PTHR24567">
    <property type="entry name" value="CRP FAMILY TRANSCRIPTIONAL REGULATORY PROTEIN"/>
    <property type="match status" value="1"/>
</dbReference>
<keyword evidence="1" id="KW-0805">Transcription regulation</keyword>
<dbReference type="SUPFAM" id="SSF51206">
    <property type="entry name" value="cAMP-binding domain-like"/>
    <property type="match status" value="1"/>
</dbReference>
<dbReference type="GO" id="GO:0003677">
    <property type="term" value="F:DNA binding"/>
    <property type="evidence" value="ECO:0007669"/>
    <property type="project" value="UniProtKB-KW"/>
</dbReference>
<dbReference type="InterPro" id="IPR036388">
    <property type="entry name" value="WH-like_DNA-bd_sf"/>
</dbReference>
<dbReference type="eggNOG" id="COG0664">
    <property type="taxonomic scope" value="Bacteria"/>
</dbReference>
<dbReference type="AlphaFoldDB" id="B0T045"/>
<organism evidence="5">
    <name type="scientific">Caulobacter sp. (strain K31)</name>
    <dbReference type="NCBI Taxonomy" id="366602"/>
    <lineage>
        <taxon>Bacteria</taxon>
        <taxon>Pseudomonadati</taxon>
        <taxon>Pseudomonadota</taxon>
        <taxon>Alphaproteobacteria</taxon>
        <taxon>Caulobacterales</taxon>
        <taxon>Caulobacteraceae</taxon>
        <taxon>Caulobacter</taxon>
    </lineage>
</organism>
<dbReference type="InterPro" id="IPR018490">
    <property type="entry name" value="cNMP-bd_dom_sf"/>
</dbReference>
<dbReference type="HOGENOM" id="CLU_077340_0_0_5"/>
<dbReference type="Pfam" id="PF13545">
    <property type="entry name" value="HTH_Crp_2"/>
    <property type="match status" value="1"/>
</dbReference>
<proteinExistence type="predicted"/>
<dbReference type="PANTHER" id="PTHR24567:SF74">
    <property type="entry name" value="HTH-TYPE TRANSCRIPTIONAL REGULATOR ARCR"/>
    <property type="match status" value="1"/>
</dbReference>
<evidence type="ECO:0000256" key="1">
    <source>
        <dbReference type="ARBA" id="ARBA00023015"/>
    </source>
</evidence>
<dbReference type="GO" id="GO:0003700">
    <property type="term" value="F:DNA-binding transcription factor activity"/>
    <property type="evidence" value="ECO:0007669"/>
    <property type="project" value="TreeGrafter"/>
</dbReference>
<sequence length="251" mass="27049">MADSAELTAEGQTTLPPGCTGNRLLAALHPSDLARLAPYMSSVTLAAGDTLIEAGEDVVTTILPCYSTMVSLLVVTRDGDEIEVASIGREGAIGGIVSAGFKPAYGRAVVRIPGQAISIPTARLEEAKNRSPVLADLFARYADVLLAQMMQSSACNALHSIDQRMCRWLLSTHDRANDATIRLTQETLADMLGVQRTTVTAVAKALQDEGLIRNGRGRIEILDRARLERRACECHAQVEAHFQRLLPEVET</sequence>
<keyword evidence="2" id="KW-0238">DNA-binding</keyword>